<reference evidence="1 2" key="1">
    <citation type="journal article" date="2023" name="G3 (Bethesda)">
        <title>A chromosome-length genome assembly and annotation of blackberry (Rubus argutus, cv. 'Hillquist').</title>
        <authorList>
            <person name="Bruna T."/>
            <person name="Aryal R."/>
            <person name="Dudchenko O."/>
            <person name="Sargent D.J."/>
            <person name="Mead D."/>
            <person name="Buti M."/>
            <person name="Cavallini A."/>
            <person name="Hytonen T."/>
            <person name="Andres J."/>
            <person name="Pham M."/>
            <person name="Weisz D."/>
            <person name="Mascagni F."/>
            <person name="Usai G."/>
            <person name="Natali L."/>
            <person name="Bassil N."/>
            <person name="Fernandez G.E."/>
            <person name="Lomsadze A."/>
            <person name="Armour M."/>
            <person name="Olukolu B."/>
            <person name="Poorten T."/>
            <person name="Britton C."/>
            <person name="Davik J."/>
            <person name="Ashrafi H."/>
            <person name="Aiden E.L."/>
            <person name="Borodovsky M."/>
            <person name="Worthington M."/>
        </authorList>
    </citation>
    <scope>NUCLEOTIDE SEQUENCE [LARGE SCALE GENOMIC DNA]</scope>
    <source>
        <strain evidence="1">PI 553951</strain>
    </source>
</reference>
<proteinExistence type="predicted"/>
<protein>
    <submittedName>
        <fullName evidence="1">Uncharacterized protein</fullName>
    </submittedName>
</protein>
<accession>A0AAW1X6U2</accession>
<dbReference type="Proteomes" id="UP001457282">
    <property type="component" value="Unassembled WGS sequence"/>
</dbReference>
<keyword evidence="2" id="KW-1185">Reference proteome</keyword>
<gene>
    <name evidence="1" type="ORF">M0R45_019774</name>
</gene>
<comment type="caution">
    <text evidence="1">The sequence shown here is derived from an EMBL/GenBank/DDBJ whole genome shotgun (WGS) entry which is preliminary data.</text>
</comment>
<dbReference type="EMBL" id="JBEDUW010000004">
    <property type="protein sequence ID" value="KAK9932540.1"/>
    <property type="molecule type" value="Genomic_DNA"/>
</dbReference>
<dbReference type="AlphaFoldDB" id="A0AAW1X6U2"/>
<organism evidence="1 2">
    <name type="scientific">Rubus argutus</name>
    <name type="common">Southern blackberry</name>
    <dbReference type="NCBI Taxonomy" id="59490"/>
    <lineage>
        <taxon>Eukaryota</taxon>
        <taxon>Viridiplantae</taxon>
        <taxon>Streptophyta</taxon>
        <taxon>Embryophyta</taxon>
        <taxon>Tracheophyta</taxon>
        <taxon>Spermatophyta</taxon>
        <taxon>Magnoliopsida</taxon>
        <taxon>eudicotyledons</taxon>
        <taxon>Gunneridae</taxon>
        <taxon>Pentapetalae</taxon>
        <taxon>rosids</taxon>
        <taxon>fabids</taxon>
        <taxon>Rosales</taxon>
        <taxon>Rosaceae</taxon>
        <taxon>Rosoideae</taxon>
        <taxon>Rosoideae incertae sedis</taxon>
        <taxon>Rubus</taxon>
    </lineage>
</organism>
<sequence length="93" mass="10596">MVLGLALNCDEEHGLDGGAVRPVMMRIDELNGVAGLDFWIAESWVAWNLTRQWCLVKLTVGERLGDWERRERDGIEQREMGMVVIVRSIAENL</sequence>
<name>A0AAW1X6U2_RUBAR</name>
<evidence type="ECO:0000313" key="2">
    <source>
        <dbReference type="Proteomes" id="UP001457282"/>
    </source>
</evidence>
<evidence type="ECO:0000313" key="1">
    <source>
        <dbReference type="EMBL" id="KAK9932540.1"/>
    </source>
</evidence>